<organism evidence="1 2">
    <name type="scientific">Botryotinia fuckeliana (strain T4)</name>
    <name type="common">Noble rot fungus</name>
    <name type="synonym">Botrytis cinerea</name>
    <dbReference type="NCBI Taxonomy" id="999810"/>
    <lineage>
        <taxon>Eukaryota</taxon>
        <taxon>Fungi</taxon>
        <taxon>Dikarya</taxon>
        <taxon>Ascomycota</taxon>
        <taxon>Pezizomycotina</taxon>
        <taxon>Leotiomycetes</taxon>
        <taxon>Helotiales</taxon>
        <taxon>Sclerotiniaceae</taxon>
        <taxon>Botrytis</taxon>
    </lineage>
</organism>
<dbReference type="HOGENOM" id="CLU_2849411_0_0_1"/>
<dbReference type="Proteomes" id="UP000008177">
    <property type="component" value="Unplaced contigs"/>
</dbReference>
<protein>
    <submittedName>
        <fullName evidence="1">Uncharacterized protein</fullName>
    </submittedName>
</protein>
<sequence>MYLVAICTLWQSAYKAHRFISSHTICTVCMGSRSIGDKYPSKRSIIPHVFSSLSCTAMPTFSCTT</sequence>
<gene>
    <name evidence="1" type="ORF">BofuT4_uP038860.1</name>
</gene>
<evidence type="ECO:0000313" key="2">
    <source>
        <dbReference type="Proteomes" id="UP000008177"/>
    </source>
</evidence>
<dbReference type="EMBL" id="FQ790285">
    <property type="protein sequence ID" value="CCD46984.1"/>
    <property type="molecule type" value="Genomic_DNA"/>
</dbReference>
<evidence type="ECO:0000313" key="1">
    <source>
        <dbReference type="EMBL" id="CCD46984.1"/>
    </source>
</evidence>
<accession>G2Y2U4</accession>
<name>G2Y2U4_BOTF4</name>
<proteinExistence type="predicted"/>
<reference evidence="2" key="1">
    <citation type="journal article" date="2011" name="PLoS Genet.">
        <title>Genomic analysis of the necrotrophic fungal pathogens Sclerotinia sclerotiorum and Botrytis cinerea.</title>
        <authorList>
            <person name="Amselem J."/>
            <person name="Cuomo C.A."/>
            <person name="van Kan J.A."/>
            <person name="Viaud M."/>
            <person name="Benito E.P."/>
            <person name="Couloux A."/>
            <person name="Coutinho P.M."/>
            <person name="de Vries R.P."/>
            <person name="Dyer P.S."/>
            <person name="Fillinger S."/>
            <person name="Fournier E."/>
            <person name="Gout L."/>
            <person name="Hahn M."/>
            <person name="Kohn L."/>
            <person name="Lapalu N."/>
            <person name="Plummer K.M."/>
            <person name="Pradier J.M."/>
            <person name="Quevillon E."/>
            <person name="Sharon A."/>
            <person name="Simon A."/>
            <person name="ten Have A."/>
            <person name="Tudzynski B."/>
            <person name="Tudzynski P."/>
            <person name="Wincker P."/>
            <person name="Andrew M."/>
            <person name="Anthouard V."/>
            <person name="Beever R.E."/>
            <person name="Beffa R."/>
            <person name="Benoit I."/>
            <person name="Bouzid O."/>
            <person name="Brault B."/>
            <person name="Chen Z."/>
            <person name="Choquer M."/>
            <person name="Collemare J."/>
            <person name="Cotton P."/>
            <person name="Danchin E.G."/>
            <person name="Da Silva C."/>
            <person name="Gautier A."/>
            <person name="Giraud C."/>
            <person name="Giraud T."/>
            <person name="Gonzalez C."/>
            <person name="Grossetete S."/>
            <person name="Guldener U."/>
            <person name="Henrissat B."/>
            <person name="Howlett B.J."/>
            <person name="Kodira C."/>
            <person name="Kretschmer M."/>
            <person name="Lappartient A."/>
            <person name="Leroch M."/>
            <person name="Levis C."/>
            <person name="Mauceli E."/>
            <person name="Neuveglise C."/>
            <person name="Oeser B."/>
            <person name="Pearson M."/>
            <person name="Poulain J."/>
            <person name="Poussereau N."/>
            <person name="Quesneville H."/>
            <person name="Rascle C."/>
            <person name="Schumacher J."/>
            <person name="Segurens B."/>
            <person name="Sexton A."/>
            <person name="Silva E."/>
            <person name="Sirven C."/>
            <person name="Soanes D.M."/>
            <person name="Talbot N.J."/>
            <person name="Templeton M."/>
            <person name="Yandava C."/>
            <person name="Yarden O."/>
            <person name="Zeng Q."/>
            <person name="Rollins J.A."/>
            <person name="Lebrun M.H."/>
            <person name="Dickman M."/>
        </authorList>
    </citation>
    <scope>NUCLEOTIDE SEQUENCE [LARGE SCALE GENOMIC DNA]</scope>
    <source>
        <strain evidence="2">T4</strain>
    </source>
</reference>
<dbReference type="InParanoid" id="G2Y2U4"/>
<dbReference type="AlphaFoldDB" id="G2Y2U4"/>